<dbReference type="InterPro" id="IPR014875">
    <property type="entry name" value="Mor_transcription_activator"/>
</dbReference>
<gene>
    <name evidence="2" type="ORF">VD17_28015</name>
</gene>
<dbReference type="Pfam" id="PF08765">
    <property type="entry name" value="Mor"/>
    <property type="match status" value="1"/>
</dbReference>
<reference evidence="2 3" key="1">
    <citation type="submission" date="2015-03" db="EMBL/GenBank/DDBJ databases">
        <title>Comparative genomics of Pseudomonas insights into diversity of traits involved in vanlence and defense.</title>
        <authorList>
            <person name="Qin Y."/>
        </authorList>
    </citation>
    <scope>NUCLEOTIDE SEQUENCE [LARGE SCALE GENOMIC DNA]</scope>
    <source>
        <strain evidence="2 3">H24</strain>
    </source>
</reference>
<comment type="caution">
    <text evidence="2">The sequence shown here is derived from an EMBL/GenBank/DDBJ whole genome shotgun (WGS) entry which is preliminary data.</text>
</comment>
<accession>A0A0F4UZH7</accession>
<dbReference type="EMBL" id="LACH01000073">
    <property type="protein sequence ID" value="KJZ61675.1"/>
    <property type="molecule type" value="Genomic_DNA"/>
</dbReference>
<dbReference type="AlphaFoldDB" id="A0A0F4UZH7"/>
<keyword evidence="2" id="KW-0238">DNA-binding</keyword>
<dbReference type="Gene3D" id="1.10.10.60">
    <property type="entry name" value="Homeodomain-like"/>
    <property type="match status" value="1"/>
</dbReference>
<protein>
    <submittedName>
        <fullName evidence="2">DNA-binding protein</fullName>
    </submittedName>
</protein>
<evidence type="ECO:0000259" key="1">
    <source>
        <dbReference type="Pfam" id="PF08765"/>
    </source>
</evidence>
<evidence type="ECO:0000313" key="3">
    <source>
        <dbReference type="Proteomes" id="UP000033400"/>
    </source>
</evidence>
<dbReference type="RefSeq" id="WP_046056661.1">
    <property type="nucleotide sequence ID" value="NZ_LACH01000073.1"/>
</dbReference>
<dbReference type="PATRIC" id="fig|294.133.peg.5643"/>
<proteinExistence type="predicted"/>
<dbReference type="Proteomes" id="UP000033400">
    <property type="component" value="Unassembled WGS sequence"/>
</dbReference>
<name>A0A0F4UZH7_PSEFL</name>
<dbReference type="SUPFAM" id="SSF46689">
    <property type="entry name" value="Homeodomain-like"/>
    <property type="match status" value="1"/>
</dbReference>
<feature type="domain" description="Mor transcription activator" evidence="1">
    <location>
        <begin position="6"/>
        <end position="113"/>
    </location>
</feature>
<evidence type="ECO:0000313" key="2">
    <source>
        <dbReference type="EMBL" id="KJZ61675.1"/>
    </source>
</evidence>
<dbReference type="PANTHER" id="PTHR37812:SF1">
    <property type="entry name" value="MU-LIKE PROPHAGE FLUMU PROTEIN C"/>
    <property type="match status" value="1"/>
</dbReference>
<organism evidence="2 3">
    <name type="scientific">Pseudomonas fluorescens</name>
    <dbReference type="NCBI Taxonomy" id="294"/>
    <lineage>
        <taxon>Bacteria</taxon>
        <taxon>Pseudomonadati</taxon>
        <taxon>Pseudomonadota</taxon>
        <taxon>Gammaproteobacteria</taxon>
        <taxon>Pseudomonadales</taxon>
        <taxon>Pseudomonadaceae</taxon>
        <taxon>Pseudomonas</taxon>
    </lineage>
</organism>
<dbReference type="OrthoDB" id="8906055at2"/>
<dbReference type="InterPro" id="IPR009057">
    <property type="entry name" value="Homeodomain-like_sf"/>
</dbReference>
<dbReference type="InterPro" id="IPR052411">
    <property type="entry name" value="c-mor_Regulatory_Protein"/>
</dbReference>
<dbReference type="GO" id="GO:0003677">
    <property type="term" value="F:DNA binding"/>
    <property type="evidence" value="ECO:0007669"/>
    <property type="project" value="UniProtKB-KW"/>
</dbReference>
<sequence length="120" mass="13567">MSDFRSKGPELLVDLTEHVAASLKELVSMDEGSARHVAKEVADRMAAHWGGQNVYFPMGLAGKLSRRDRLIYEEFNGTNQSDLARKWGVSLQWIYKIVKAVRKDEIARRQVDMFAPSGDD</sequence>
<dbReference type="PANTHER" id="PTHR37812">
    <property type="entry name" value="MU-LIKE PROPHAGE FLUMU PROTEIN C"/>
    <property type="match status" value="1"/>
</dbReference>